<dbReference type="WBParaSite" id="ACRNAN_scaffold541.g29257.t1">
    <property type="protein sequence ID" value="ACRNAN_scaffold541.g29257.t1"/>
    <property type="gene ID" value="ACRNAN_scaffold541.g29257"/>
</dbReference>
<keyword evidence="10" id="KW-0813">Transport</keyword>
<dbReference type="Pfam" id="PF00153">
    <property type="entry name" value="Mito_carr"/>
    <property type="match status" value="2"/>
</dbReference>
<feature type="transmembrane region" description="Helical" evidence="11">
    <location>
        <begin position="255"/>
        <end position="272"/>
    </location>
</feature>
<comment type="similarity">
    <text evidence="2 10">Belongs to the mitochondrial carrier (TC 2.A.29) family.</text>
</comment>
<keyword evidence="3 9" id="KW-0812">Transmembrane</keyword>
<evidence type="ECO:0000256" key="11">
    <source>
        <dbReference type="SAM" id="Phobius"/>
    </source>
</evidence>
<keyword evidence="4" id="KW-0677">Repeat</keyword>
<evidence type="ECO:0000256" key="5">
    <source>
        <dbReference type="ARBA" id="ARBA00022787"/>
    </source>
</evidence>
<evidence type="ECO:0000256" key="9">
    <source>
        <dbReference type="PROSITE-ProRule" id="PRU00282"/>
    </source>
</evidence>
<dbReference type="InterPro" id="IPR023395">
    <property type="entry name" value="MCP_dom_sf"/>
</dbReference>
<evidence type="ECO:0000256" key="1">
    <source>
        <dbReference type="ARBA" id="ARBA00004374"/>
    </source>
</evidence>
<protein>
    <submittedName>
        <fullName evidence="13">Uncharacterized protein</fullName>
    </submittedName>
</protein>
<keyword evidence="8 9" id="KW-0472">Membrane</keyword>
<reference evidence="13" key="1">
    <citation type="submission" date="2022-11" db="UniProtKB">
        <authorList>
            <consortium name="WormBaseParasite"/>
        </authorList>
    </citation>
    <scope>IDENTIFICATION</scope>
</reference>
<evidence type="ECO:0000256" key="10">
    <source>
        <dbReference type="RuleBase" id="RU000488"/>
    </source>
</evidence>
<keyword evidence="7" id="KW-0496">Mitochondrion</keyword>
<evidence type="ECO:0000256" key="7">
    <source>
        <dbReference type="ARBA" id="ARBA00023128"/>
    </source>
</evidence>
<evidence type="ECO:0000256" key="4">
    <source>
        <dbReference type="ARBA" id="ARBA00022737"/>
    </source>
</evidence>
<dbReference type="SUPFAM" id="SSF103506">
    <property type="entry name" value="Mitochondrial carrier"/>
    <property type="match status" value="1"/>
</dbReference>
<dbReference type="PANTHER" id="PTHR10780:SF18">
    <property type="entry name" value="LD43650P"/>
    <property type="match status" value="1"/>
</dbReference>
<name>A0A914E384_9BILA</name>
<organism evidence="12 13">
    <name type="scientific">Acrobeloides nanus</name>
    <dbReference type="NCBI Taxonomy" id="290746"/>
    <lineage>
        <taxon>Eukaryota</taxon>
        <taxon>Metazoa</taxon>
        <taxon>Ecdysozoa</taxon>
        <taxon>Nematoda</taxon>
        <taxon>Chromadorea</taxon>
        <taxon>Rhabditida</taxon>
        <taxon>Tylenchina</taxon>
        <taxon>Cephalobomorpha</taxon>
        <taxon>Cephaloboidea</taxon>
        <taxon>Cephalobidae</taxon>
        <taxon>Acrobeloides</taxon>
    </lineage>
</organism>
<dbReference type="InterPro" id="IPR018108">
    <property type="entry name" value="MCP_transmembrane"/>
</dbReference>
<feature type="transmembrane region" description="Helical" evidence="11">
    <location>
        <begin position="278"/>
        <end position="301"/>
    </location>
</feature>
<keyword evidence="5" id="KW-1000">Mitochondrion outer membrane</keyword>
<dbReference type="Gene3D" id="1.50.40.10">
    <property type="entry name" value="Mitochondrial carrier domain"/>
    <property type="match status" value="1"/>
</dbReference>
<feature type="transmembrane region" description="Helical" evidence="11">
    <location>
        <begin position="204"/>
        <end position="225"/>
    </location>
</feature>
<evidence type="ECO:0000256" key="2">
    <source>
        <dbReference type="ARBA" id="ARBA00006375"/>
    </source>
</evidence>
<evidence type="ECO:0000256" key="3">
    <source>
        <dbReference type="ARBA" id="ARBA00022692"/>
    </source>
</evidence>
<evidence type="ECO:0000256" key="8">
    <source>
        <dbReference type="ARBA" id="ARBA00023136"/>
    </source>
</evidence>
<accession>A0A914E384</accession>
<feature type="repeat" description="Solcar" evidence="9">
    <location>
        <begin position="144"/>
        <end position="232"/>
    </location>
</feature>
<keyword evidence="6 11" id="KW-1133">Transmembrane helix</keyword>
<dbReference type="PROSITE" id="PS50920">
    <property type="entry name" value="SOLCAR"/>
    <property type="match status" value="2"/>
</dbReference>
<evidence type="ECO:0000256" key="6">
    <source>
        <dbReference type="ARBA" id="ARBA00022989"/>
    </source>
</evidence>
<dbReference type="AlphaFoldDB" id="A0A914E384"/>
<dbReference type="Proteomes" id="UP000887540">
    <property type="component" value="Unplaced"/>
</dbReference>
<sequence length="344" mass="38409">MAVVARNNGDLQLTDEERAKTKEFGKDLAGRTGLVVVTYPLSFAKVLFQLGHEPYPLTEGKSLFFFGRHSYFLPNVLKYISNIVQDQGLKTLFTGFDAAIAALVVGGTASFATQLYIDRYFPSLGGDPLEDKEEHEIDDHYSAQLQVRKAVRKTVSQLVGTIISRPFTVIMIRRIAQEITGENKYTNFICSFFKIGREEGPRGLFSGLLPALIADIITIWGVTAIRYGVERVLIRTGIDDTNDAEQKERAKEGRFLLNYVVPFIVAGFSYPYQVVSTVMALTGSGLAVSLLPYSPLFPSWLDAFDYMKANRATTRGARLFVREYKEAVSIGSDGKYYALTKHYV</sequence>
<dbReference type="PANTHER" id="PTHR10780">
    <property type="entry name" value="MITOCHONDRIAL CARRIER HOMOLOG"/>
    <property type="match status" value="1"/>
</dbReference>
<evidence type="ECO:0000313" key="12">
    <source>
        <dbReference type="Proteomes" id="UP000887540"/>
    </source>
</evidence>
<dbReference type="GO" id="GO:0005741">
    <property type="term" value="C:mitochondrial outer membrane"/>
    <property type="evidence" value="ECO:0007669"/>
    <property type="project" value="UniProtKB-SubCell"/>
</dbReference>
<comment type="subcellular location">
    <subcellularLocation>
        <location evidence="1">Mitochondrion outer membrane</location>
        <topology evidence="1">Multi-pass membrane protein</topology>
    </subcellularLocation>
</comment>
<proteinExistence type="inferred from homology"/>
<feature type="repeat" description="Solcar" evidence="9">
    <location>
        <begin position="17"/>
        <end position="120"/>
    </location>
</feature>
<keyword evidence="12" id="KW-1185">Reference proteome</keyword>
<evidence type="ECO:0000313" key="13">
    <source>
        <dbReference type="WBParaSite" id="ACRNAN_scaffold541.g29257.t1"/>
    </source>
</evidence>